<dbReference type="Pfam" id="PF02362">
    <property type="entry name" value="B3"/>
    <property type="match status" value="1"/>
</dbReference>
<gene>
    <name evidence="9" type="primary">LOC113731408</name>
</gene>
<dbReference type="Gene3D" id="2.40.330.10">
    <property type="entry name" value="DNA-binding pseudobarrel domain"/>
    <property type="match status" value="1"/>
</dbReference>
<evidence type="ECO:0000256" key="2">
    <source>
        <dbReference type="ARBA" id="ARBA00023015"/>
    </source>
</evidence>
<organism evidence="8 9">
    <name type="scientific">Coffea arabica</name>
    <name type="common">Arabian coffee</name>
    <dbReference type="NCBI Taxonomy" id="13443"/>
    <lineage>
        <taxon>Eukaryota</taxon>
        <taxon>Viridiplantae</taxon>
        <taxon>Streptophyta</taxon>
        <taxon>Embryophyta</taxon>
        <taxon>Tracheophyta</taxon>
        <taxon>Spermatophyta</taxon>
        <taxon>Magnoliopsida</taxon>
        <taxon>eudicotyledons</taxon>
        <taxon>Gunneridae</taxon>
        <taxon>Pentapetalae</taxon>
        <taxon>asterids</taxon>
        <taxon>lamiids</taxon>
        <taxon>Gentianales</taxon>
        <taxon>Rubiaceae</taxon>
        <taxon>Ixoroideae</taxon>
        <taxon>Gardenieae complex</taxon>
        <taxon>Bertiereae - Coffeeae clade</taxon>
        <taxon>Coffeeae</taxon>
        <taxon>Coffea</taxon>
    </lineage>
</organism>
<dbReference type="CDD" id="cd10017">
    <property type="entry name" value="B3_DNA"/>
    <property type="match status" value="1"/>
</dbReference>
<evidence type="ECO:0000256" key="1">
    <source>
        <dbReference type="ARBA" id="ARBA00004123"/>
    </source>
</evidence>
<evidence type="ECO:0000256" key="3">
    <source>
        <dbReference type="ARBA" id="ARBA00023125"/>
    </source>
</evidence>
<protein>
    <submittedName>
        <fullName evidence="9">Uncharacterized protein isoform X4</fullName>
    </submittedName>
</protein>
<dbReference type="InterPro" id="IPR044837">
    <property type="entry name" value="REM16-like"/>
</dbReference>
<name>A0A6P6WB69_COFAR</name>
<dbReference type="InterPro" id="IPR015300">
    <property type="entry name" value="DNA-bd_pseudobarrel_sf"/>
</dbReference>
<dbReference type="RefSeq" id="XP_027112464.1">
    <property type="nucleotide sequence ID" value="XM_027256663.2"/>
</dbReference>
<keyword evidence="8" id="KW-1185">Reference proteome</keyword>
<dbReference type="GO" id="GO:0003677">
    <property type="term" value="F:DNA binding"/>
    <property type="evidence" value="ECO:0007669"/>
    <property type="project" value="UniProtKB-KW"/>
</dbReference>
<feature type="domain" description="TF-B3" evidence="7">
    <location>
        <begin position="126"/>
        <end position="217"/>
    </location>
</feature>
<dbReference type="SMART" id="SM01019">
    <property type="entry name" value="B3"/>
    <property type="match status" value="1"/>
</dbReference>
<accession>A0A6P6WB69</accession>
<dbReference type="GeneID" id="113731408"/>
<dbReference type="PANTHER" id="PTHR31391:SF101">
    <property type="entry name" value="B3 DOMAIN-CONTAINING PROTEIN OS01G0234100"/>
    <property type="match status" value="1"/>
</dbReference>
<sequence>MQKNVSFINRHMMKRKKRFETMRKLLEIDEMPWGIRFKPKQQEEICLEEQRYEEEQQAHSPSSKFSEHKLFHPTLRVGAKKPSQSRSCKRRMVGMHDLCGQIKVTSSVMQRAEAVQETLDAKFPSFVKPMIRSNVKKGFWLSLPRLFCKLHLPDHDTTIVLEDENRKEYITKYLAQRRGLSAGWMGFSIAHKLVEGDVLVFHMVIANKLKVYVIRSSRLAEVDAALCLLQLEGPATGNESGHRGDDCGDPQPTGEESKSCSQPECENISDKDMLDNNLGLVTGRPESIDEHLQLALEGRRGSFSGLHYRD</sequence>
<evidence type="ECO:0000313" key="9">
    <source>
        <dbReference type="RefSeq" id="XP_027112464.1"/>
    </source>
</evidence>
<evidence type="ECO:0000256" key="5">
    <source>
        <dbReference type="ARBA" id="ARBA00023242"/>
    </source>
</evidence>
<feature type="region of interest" description="Disordered" evidence="6">
    <location>
        <begin position="237"/>
        <end position="272"/>
    </location>
</feature>
<dbReference type="SUPFAM" id="SSF101936">
    <property type="entry name" value="DNA-binding pseudobarrel domain"/>
    <property type="match status" value="1"/>
</dbReference>
<comment type="subcellular location">
    <subcellularLocation>
        <location evidence="1">Nucleus</location>
    </subcellularLocation>
</comment>
<dbReference type="GO" id="GO:0005634">
    <property type="term" value="C:nucleus"/>
    <property type="evidence" value="ECO:0007669"/>
    <property type="project" value="UniProtKB-SubCell"/>
</dbReference>
<dbReference type="OrthoDB" id="1909330at2759"/>
<reference evidence="8" key="1">
    <citation type="journal article" date="2025" name="Foods">
        <title>Unveiling the Microbial Signatures of Arabica Coffee Cherries: Insights into Ripeness Specific Diversity, Functional Traits, and Implications for Quality and Safety.</title>
        <authorList>
            <consortium name="RefSeq"/>
            <person name="Tenea G.N."/>
            <person name="Cifuentes V."/>
            <person name="Reyes P."/>
            <person name="Cevallos-Vallejos M."/>
        </authorList>
    </citation>
    <scope>NUCLEOTIDE SEQUENCE [LARGE SCALE GENOMIC DNA]</scope>
</reference>
<dbReference type="Proteomes" id="UP001652660">
    <property type="component" value="Chromosome 2e"/>
</dbReference>
<keyword evidence="5" id="KW-0539">Nucleus</keyword>
<dbReference type="AlphaFoldDB" id="A0A6P6WB69"/>
<evidence type="ECO:0000256" key="6">
    <source>
        <dbReference type="SAM" id="MobiDB-lite"/>
    </source>
</evidence>
<dbReference type="InterPro" id="IPR003340">
    <property type="entry name" value="B3_DNA-bd"/>
</dbReference>
<evidence type="ECO:0000259" key="7">
    <source>
        <dbReference type="PROSITE" id="PS50863"/>
    </source>
</evidence>
<reference evidence="9" key="2">
    <citation type="submission" date="2025-08" db="UniProtKB">
        <authorList>
            <consortium name="RefSeq"/>
        </authorList>
    </citation>
    <scope>IDENTIFICATION</scope>
    <source>
        <tissue evidence="9">Leaves</tissue>
    </source>
</reference>
<evidence type="ECO:0000313" key="8">
    <source>
        <dbReference type="Proteomes" id="UP001652660"/>
    </source>
</evidence>
<dbReference type="PROSITE" id="PS50863">
    <property type="entry name" value="B3"/>
    <property type="match status" value="1"/>
</dbReference>
<keyword evidence="3" id="KW-0238">DNA-binding</keyword>
<evidence type="ECO:0000256" key="4">
    <source>
        <dbReference type="ARBA" id="ARBA00023163"/>
    </source>
</evidence>
<keyword evidence="2" id="KW-0805">Transcription regulation</keyword>
<dbReference type="PANTHER" id="PTHR31391">
    <property type="entry name" value="B3 DOMAIN-CONTAINING PROTEIN OS11G0197600-RELATED"/>
    <property type="match status" value="1"/>
</dbReference>
<proteinExistence type="predicted"/>
<keyword evidence="4" id="KW-0804">Transcription</keyword>